<dbReference type="GO" id="GO:0015232">
    <property type="term" value="F:heme transmembrane transporter activity"/>
    <property type="evidence" value="ECO:0007669"/>
    <property type="project" value="InterPro"/>
</dbReference>
<keyword evidence="9 12" id="KW-0201">Cytochrome c-type biogenesis</keyword>
<evidence type="ECO:0000256" key="6">
    <source>
        <dbReference type="ARBA" id="ARBA00022475"/>
    </source>
</evidence>
<dbReference type="NCBIfam" id="TIGR01190">
    <property type="entry name" value="ccmB"/>
    <property type="match status" value="1"/>
</dbReference>
<dbReference type="GO" id="GO:1903607">
    <property type="term" value="P:cytochrome c biosynthetic process"/>
    <property type="evidence" value="ECO:0007669"/>
    <property type="project" value="TreeGrafter"/>
</dbReference>
<dbReference type="OrthoDB" id="9799895at2"/>
<evidence type="ECO:0000256" key="7">
    <source>
        <dbReference type="ARBA" id="ARBA00022519"/>
    </source>
</evidence>
<evidence type="ECO:0000256" key="5">
    <source>
        <dbReference type="ARBA" id="ARBA00022448"/>
    </source>
</evidence>
<proteinExistence type="inferred from homology"/>
<comment type="subcellular location">
    <subcellularLocation>
        <location evidence="2">Cell inner membrane</location>
        <topology evidence="2">Multi-pass membrane protein</topology>
    </subcellularLocation>
</comment>
<dbReference type="InterPro" id="IPR026031">
    <property type="entry name" value="Cyt_c_CcmB_bac"/>
</dbReference>
<dbReference type="STRING" id="1498499.EP47_06875"/>
<dbReference type="Proteomes" id="UP000054422">
    <property type="component" value="Unassembled WGS sequence"/>
</dbReference>
<protein>
    <recommendedName>
        <fullName evidence="4 12">Heme exporter protein B</fullName>
    </recommendedName>
</protein>
<dbReference type="PRINTS" id="PR01414">
    <property type="entry name" value="CCMBBIOGNSIS"/>
</dbReference>
<dbReference type="Pfam" id="PF03379">
    <property type="entry name" value="CcmB"/>
    <property type="match status" value="1"/>
</dbReference>
<evidence type="ECO:0000256" key="2">
    <source>
        <dbReference type="ARBA" id="ARBA00004429"/>
    </source>
</evidence>
<keyword evidence="15" id="KW-1185">Reference proteome</keyword>
<evidence type="ECO:0000256" key="12">
    <source>
        <dbReference type="PIRNR" id="PIRNR002764"/>
    </source>
</evidence>
<keyword evidence="11 12" id="KW-0472">Membrane</keyword>
<gene>
    <name evidence="14" type="ORF">EP47_06875</name>
</gene>
<keyword evidence="10 13" id="KW-1133">Transmembrane helix</keyword>
<evidence type="ECO:0000256" key="4">
    <source>
        <dbReference type="ARBA" id="ARBA00016452"/>
    </source>
</evidence>
<feature type="transmembrane region" description="Helical" evidence="13">
    <location>
        <begin position="132"/>
        <end position="157"/>
    </location>
</feature>
<sequence length="226" mass="24790">MNFALLLLVRQFRREILIQVRQIRYLVNSCLFFLMLLFIFPLTIRPELGLMRMIAPGLIWMAILLSMLLSSERLFQQDYEQGVIEQWLVSGQPLNLIITAKILAHWLVSVAPLLILSPLIALLYSFSISETGVLLVSLICGTPAVLFLCALAAAFGVGVNQRGALMALILLPLTLPILIFGSGTLSVGMQGLPVSGYLALLLAMSLLTIGFLPYAIAGVIRISHVD</sequence>
<dbReference type="PANTHER" id="PTHR30070:SF1">
    <property type="entry name" value="CYTOCHROME C BIOGENESIS B-RELATED"/>
    <property type="match status" value="1"/>
</dbReference>
<evidence type="ECO:0000256" key="9">
    <source>
        <dbReference type="ARBA" id="ARBA00022748"/>
    </source>
</evidence>
<evidence type="ECO:0000313" key="15">
    <source>
        <dbReference type="Proteomes" id="UP000054422"/>
    </source>
</evidence>
<dbReference type="GO" id="GO:0005886">
    <property type="term" value="C:plasma membrane"/>
    <property type="evidence" value="ECO:0007669"/>
    <property type="project" value="UniProtKB-SubCell"/>
</dbReference>
<name>A0A0A2SUR4_9GAMM</name>
<dbReference type="PIRSF" id="PIRSF002764">
    <property type="entry name" value="CcmB"/>
    <property type="match status" value="1"/>
</dbReference>
<dbReference type="InterPro" id="IPR003544">
    <property type="entry name" value="Cyt_c_biogenesis_CcmB"/>
</dbReference>
<comment type="similarity">
    <text evidence="3 12">Belongs to the CcmB/CycW/HelB family.</text>
</comment>
<feature type="transmembrane region" description="Helical" evidence="13">
    <location>
        <begin position="23"/>
        <end position="44"/>
    </location>
</feature>
<feature type="transmembrane region" description="Helical" evidence="13">
    <location>
        <begin position="164"/>
        <end position="185"/>
    </location>
</feature>
<reference evidence="14 15" key="1">
    <citation type="submission" date="2014-05" db="EMBL/GenBank/DDBJ databases">
        <authorList>
            <person name="Rizzardi K."/>
            <person name="Winiecka-Krusnell J."/>
            <person name="Ramliden M."/>
            <person name="Alm E."/>
            <person name="Andersson S."/>
            <person name="Byfors S."/>
        </authorList>
    </citation>
    <scope>NUCLEOTIDE SEQUENCE [LARGE SCALE GENOMIC DNA]</scope>
    <source>
        <strain evidence="14 15">LEGN</strain>
    </source>
</reference>
<dbReference type="EMBL" id="JNCF01000023">
    <property type="protein sequence ID" value="KGP63194.1"/>
    <property type="molecule type" value="Genomic_DNA"/>
</dbReference>
<evidence type="ECO:0000256" key="10">
    <source>
        <dbReference type="ARBA" id="ARBA00022989"/>
    </source>
</evidence>
<evidence type="ECO:0000256" key="1">
    <source>
        <dbReference type="ARBA" id="ARBA00002442"/>
    </source>
</evidence>
<accession>A0A0A2SUR4</accession>
<dbReference type="PANTHER" id="PTHR30070">
    <property type="entry name" value="HEME EXPORTER PROTEIN B"/>
    <property type="match status" value="1"/>
</dbReference>
<evidence type="ECO:0000256" key="3">
    <source>
        <dbReference type="ARBA" id="ARBA00010544"/>
    </source>
</evidence>
<dbReference type="AlphaFoldDB" id="A0A0A2SUR4"/>
<organism evidence="14 15">
    <name type="scientific">Legionella norrlandica</name>
    <dbReference type="NCBI Taxonomy" id="1498499"/>
    <lineage>
        <taxon>Bacteria</taxon>
        <taxon>Pseudomonadati</taxon>
        <taxon>Pseudomonadota</taxon>
        <taxon>Gammaproteobacteria</taxon>
        <taxon>Legionellales</taxon>
        <taxon>Legionellaceae</taxon>
        <taxon>Legionella</taxon>
    </lineage>
</organism>
<dbReference type="GO" id="GO:0017004">
    <property type="term" value="P:cytochrome complex assembly"/>
    <property type="evidence" value="ECO:0007669"/>
    <property type="project" value="UniProtKB-KW"/>
</dbReference>
<evidence type="ECO:0000256" key="8">
    <source>
        <dbReference type="ARBA" id="ARBA00022692"/>
    </source>
</evidence>
<evidence type="ECO:0000256" key="13">
    <source>
        <dbReference type="SAM" id="Phobius"/>
    </source>
</evidence>
<feature type="transmembrane region" description="Helical" evidence="13">
    <location>
        <begin position="103"/>
        <end position="126"/>
    </location>
</feature>
<evidence type="ECO:0000313" key="14">
    <source>
        <dbReference type="EMBL" id="KGP63194.1"/>
    </source>
</evidence>
<keyword evidence="8 13" id="KW-0812">Transmembrane</keyword>
<dbReference type="RefSeq" id="WP_035889574.1">
    <property type="nucleotide sequence ID" value="NZ_JNCF01000023.1"/>
</dbReference>
<comment type="caution">
    <text evidence="14">The sequence shown here is derived from an EMBL/GenBank/DDBJ whole genome shotgun (WGS) entry which is preliminary data.</text>
</comment>
<keyword evidence="6 12" id="KW-1003">Cell membrane</keyword>
<keyword evidence="5 12" id="KW-0813">Transport</keyword>
<feature type="transmembrane region" description="Helical" evidence="13">
    <location>
        <begin position="50"/>
        <end position="69"/>
    </location>
</feature>
<evidence type="ECO:0000256" key="11">
    <source>
        <dbReference type="ARBA" id="ARBA00023136"/>
    </source>
</evidence>
<comment type="function">
    <text evidence="1 12">Required for the export of heme to the periplasm for the biogenesis of c-type cytochromes.</text>
</comment>
<feature type="transmembrane region" description="Helical" evidence="13">
    <location>
        <begin position="197"/>
        <end position="220"/>
    </location>
</feature>
<keyword evidence="7 12" id="KW-0997">Cell inner membrane</keyword>